<evidence type="ECO:0000259" key="2">
    <source>
        <dbReference type="SMART" id="SM00181"/>
    </source>
</evidence>
<gene>
    <name evidence="3" type="ORF">TPAB3V08_LOCUS1863</name>
</gene>
<dbReference type="SMART" id="SM00181">
    <property type="entry name" value="EGF"/>
    <property type="match status" value="2"/>
</dbReference>
<dbReference type="PANTHER" id="PTHR22963:SF39">
    <property type="entry name" value="DUMPY"/>
    <property type="match status" value="1"/>
</dbReference>
<comment type="caution">
    <text evidence="3">The sequence shown here is derived from an EMBL/GenBank/DDBJ whole genome shotgun (WGS) entry which is preliminary data.</text>
</comment>
<dbReference type="EMBL" id="CAJPIN010001793">
    <property type="protein sequence ID" value="CAG2054846.1"/>
    <property type="molecule type" value="Genomic_DNA"/>
</dbReference>
<dbReference type="PANTHER" id="PTHR22963">
    <property type="entry name" value="ENDOGLIN-RELATED"/>
    <property type="match status" value="1"/>
</dbReference>
<organism evidence="3 4">
    <name type="scientific">Timema podura</name>
    <name type="common">Walking stick</name>
    <dbReference type="NCBI Taxonomy" id="61482"/>
    <lineage>
        <taxon>Eukaryota</taxon>
        <taxon>Metazoa</taxon>
        <taxon>Ecdysozoa</taxon>
        <taxon>Arthropoda</taxon>
        <taxon>Hexapoda</taxon>
        <taxon>Insecta</taxon>
        <taxon>Pterygota</taxon>
        <taxon>Neoptera</taxon>
        <taxon>Polyneoptera</taxon>
        <taxon>Phasmatodea</taxon>
        <taxon>Timematodea</taxon>
        <taxon>Timematoidea</taxon>
        <taxon>Timematidae</taxon>
        <taxon>Timema</taxon>
    </lineage>
</organism>
<accession>A0ABN7NG45</accession>
<keyword evidence="4" id="KW-1185">Reference proteome</keyword>
<dbReference type="InterPro" id="IPR000742">
    <property type="entry name" value="EGF"/>
</dbReference>
<proteinExistence type="predicted"/>
<name>A0ABN7NG45_TIMPD</name>
<evidence type="ECO:0000313" key="3">
    <source>
        <dbReference type="EMBL" id="CAG2054846.1"/>
    </source>
</evidence>
<sequence>MDTTPSQTDTPLIVIEKAPASSSDTIEQEEKATELPTTTLLPDLPIEGYFKPGMTVTNKAEDITFTMRPTQLPDLPIEVDFDLNTTTADKIEEETSTLSPELTNVLTTLIGMLTSTISGLMTPPPSLITIATAETPSTTQLSLSITEQLTDTHQSSTEYAETFTEQNTNLEKELFQTTTIGETSSFIENETSEHPEQVTLTTETSTNVEENSLIERINLETTEQTTAHPQIPIEKEISNEIIEMTTQKIIYVEDESTKTEKTTELFDKITTENDSFLPVEVDFDEETTSSPSNAPKITTESNLAEVTTILTTVAIPEETFSTELPKSSTTKTNEEVVTSNMSNELVENPTTAINNENEEESTFLKVTEITETNDGVETTEIRSTSSTEPLFNVFTMEENREVTEGLPSTVVTETLSYETTKQIEEQIITTERNTLSEINTKETISEGNEGSTETIISFTTEPSIYSTTIVLENTEKNMYITNEIGATTTREQPTSSQPSTIKTVEMTTNFGTKLTTGFTKESISEGNEGSSETIISFTTEPSIDSTTIVLENTEKNMYITNEIGATTTREQPTSSQPITIKTVEMTTNFGTKLTTVFNDGSAMTESPISEVTDRTKMVDETTTEQRTTVDDSGMSSETTKRTPMGQTEDTQIFMTTEIDLIMVQESTTVPSREVTAIDEITTETIDTTTLTTKLPTFSSVTSGQASTINEVTTRGIVAPTTTDIISESTTEANLGTENRQDIATDREQNTVAKTESMSDIEVTTQESETIDLTTTETISFTITNINKSTVEETTRQTIGTTDLPFTQEDEISTTLESLEINPPTDKTEMTTNDQNELVDMTTQPEIGGTTSARESAAMTTETSFTNEITTNKEYQTSEVTETDVNVRFATTLSSPANRTCVAESDCTPLETCRRGSCLNPCEEQNNGCAFNALCTVTNHVPICTCPHGLTGDANTDCRREPGTPKKPHPCESDTDCLDGEACYKGMCEDPCEFAQACADTARCHTKAHRPVCTCPTGYEGNPARKVLPCRAM</sequence>
<reference evidence="3" key="1">
    <citation type="submission" date="2021-03" db="EMBL/GenBank/DDBJ databases">
        <authorList>
            <person name="Tran Van P."/>
        </authorList>
    </citation>
    <scope>NUCLEOTIDE SEQUENCE</scope>
</reference>
<protein>
    <recommendedName>
        <fullName evidence="2">EGF-like domain-containing protein</fullName>
    </recommendedName>
</protein>
<feature type="region of interest" description="Disordered" evidence="1">
    <location>
        <begin position="611"/>
        <end position="645"/>
    </location>
</feature>
<dbReference type="CDD" id="cd00053">
    <property type="entry name" value="EGF"/>
    <property type="match status" value="2"/>
</dbReference>
<evidence type="ECO:0000256" key="1">
    <source>
        <dbReference type="SAM" id="MobiDB-lite"/>
    </source>
</evidence>
<feature type="domain" description="EGF-like" evidence="2">
    <location>
        <begin position="920"/>
        <end position="958"/>
    </location>
</feature>
<feature type="domain" description="EGF-like" evidence="2">
    <location>
        <begin position="990"/>
        <end position="1030"/>
    </location>
</feature>
<dbReference type="Proteomes" id="UP001153148">
    <property type="component" value="Unassembled WGS sequence"/>
</dbReference>
<evidence type="ECO:0000313" key="4">
    <source>
        <dbReference type="Proteomes" id="UP001153148"/>
    </source>
</evidence>